<reference evidence="3" key="1">
    <citation type="submission" date="2016-06" db="UniProtKB">
        <authorList>
            <consortium name="WormBaseParasite"/>
        </authorList>
    </citation>
    <scope>IDENTIFICATION</scope>
</reference>
<accession>A0A182EZ83</accession>
<evidence type="ECO:0000313" key="1">
    <source>
        <dbReference type="EMBL" id="VDN02468.1"/>
    </source>
</evidence>
<evidence type="ECO:0000313" key="3">
    <source>
        <dbReference type="WBParaSite" id="nOo.2.0.1.t13492-RA"/>
    </source>
</evidence>
<dbReference type="SMART" id="SM00289">
    <property type="entry name" value="WR1"/>
    <property type="match status" value="2"/>
</dbReference>
<evidence type="ECO:0000313" key="2">
    <source>
        <dbReference type="Proteomes" id="UP000271087"/>
    </source>
</evidence>
<gene>
    <name evidence="1" type="ORF">NOO_LOCUS13492</name>
</gene>
<keyword evidence="2" id="KW-1185">Reference proteome</keyword>
<reference evidence="1 2" key="2">
    <citation type="submission" date="2018-08" db="EMBL/GenBank/DDBJ databases">
        <authorList>
            <person name="Laetsch R D."/>
            <person name="Stevens L."/>
            <person name="Kumar S."/>
            <person name="Blaxter L. M."/>
        </authorList>
    </citation>
    <scope>NUCLEOTIDE SEQUENCE [LARGE SCALE GENOMIC DNA]</scope>
</reference>
<proteinExistence type="predicted"/>
<dbReference type="STRING" id="42157.A0A182EZ83"/>
<dbReference type="WBParaSite" id="nOo.2.0.1.t13492-RA">
    <property type="protein sequence ID" value="nOo.2.0.1.t13492-RA"/>
    <property type="gene ID" value="nOo.2.0.1.g13492"/>
</dbReference>
<dbReference type="InterPro" id="IPR006150">
    <property type="entry name" value="Cys_repeat_1"/>
</dbReference>
<sequence length="70" mass="6957">AIGRCPSGIGCPVASICANGLCCPSPRCSSGVIAQRICVSNAECGNGFECANGGCCPLPLCPNNQIGSQR</sequence>
<dbReference type="OrthoDB" id="5912424at2759"/>
<organism evidence="3">
    <name type="scientific">Onchocerca ochengi</name>
    <name type="common">Filarial nematode worm</name>
    <dbReference type="NCBI Taxonomy" id="42157"/>
    <lineage>
        <taxon>Eukaryota</taxon>
        <taxon>Metazoa</taxon>
        <taxon>Ecdysozoa</taxon>
        <taxon>Nematoda</taxon>
        <taxon>Chromadorea</taxon>
        <taxon>Rhabditida</taxon>
        <taxon>Spirurina</taxon>
        <taxon>Spiruromorpha</taxon>
        <taxon>Filarioidea</taxon>
        <taxon>Onchocercidae</taxon>
        <taxon>Onchocerca</taxon>
    </lineage>
</organism>
<dbReference type="EMBL" id="UYRW01015822">
    <property type="protein sequence ID" value="VDN02468.1"/>
    <property type="molecule type" value="Genomic_DNA"/>
</dbReference>
<dbReference type="AlphaFoldDB" id="A0A182EZ83"/>
<dbReference type="Proteomes" id="UP000271087">
    <property type="component" value="Unassembled WGS sequence"/>
</dbReference>
<protein>
    <submittedName>
        <fullName evidence="3">EB domain-containing protein</fullName>
    </submittedName>
</protein>
<name>A0A182EZ83_ONCOC</name>